<dbReference type="Gene3D" id="3.40.30.10">
    <property type="entry name" value="Glutaredoxin"/>
    <property type="match status" value="1"/>
</dbReference>
<dbReference type="PROSITE" id="PS51352">
    <property type="entry name" value="THIOREDOXIN_2"/>
    <property type="match status" value="1"/>
</dbReference>
<evidence type="ECO:0000313" key="3">
    <source>
        <dbReference type="EMBL" id="MBM3318392.1"/>
    </source>
</evidence>
<dbReference type="CDD" id="cd02947">
    <property type="entry name" value="TRX_family"/>
    <property type="match status" value="1"/>
</dbReference>
<dbReference type="AlphaFoldDB" id="A0A938BRK0"/>
<feature type="compositionally biased region" description="Low complexity" evidence="1">
    <location>
        <begin position="1"/>
        <end position="13"/>
    </location>
</feature>
<name>A0A938BRK0_UNCEI</name>
<sequence length="305" mass="31713">MSPTRLSGPPSRGRPGGPGAPRAAAWLAVALLLGASAGSGAFARGDAPAGGGEAAPAASPWIENPELTLALTPFDEAGAASAHGGEVFDSDDYQTMLLLPSDWDLAYVLDLAGGNVSAFPRAAVLGADGETRRPDPRAARPAGVFVGGGDARILFADDRCEVEVGPTPPLIGAVSRAELERRQPVYGRRARGYHPDPAVVGQLSTLAQPLEIIAFFGTWCSTCKHHLPGVMAAVDQAANERITIIFVGVDENMAAPEDWLARCGVHATPTVILVAGGVEVGRVEGDPRGKLEEELAALLREHEIR</sequence>
<dbReference type="Proteomes" id="UP000748308">
    <property type="component" value="Unassembled WGS sequence"/>
</dbReference>
<evidence type="ECO:0000259" key="2">
    <source>
        <dbReference type="PROSITE" id="PS51352"/>
    </source>
</evidence>
<accession>A0A938BRK0</accession>
<feature type="region of interest" description="Disordered" evidence="1">
    <location>
        <begin position="1"/>
        <end position="21"/>
    </location>
</feature>
<dbReference type="SUPFAM" id="SSF52833">
    <property type="entry name" value="Thioredoxin-like"/>
    <property type="match status" value="1"/>
</dbReference>
<reference evidence="3" key="1">
    <citation type="submission" date="2019-03" db="EMBL/GenBank/DDBJ databases">
        <title>Lake Tanganyika Metagenome-Assembled Genomes (MAGs).</title>
        <authorList>
            <person name="Tran P."/>
        </authorList>
    </citation>
    <scope>NUCLEOTIDE SEQUENCE</scope>
    <source>
        <strain evidence="3">M_DeepCast_400m_m2_100</strain>
    </source>
</reference>
<dbReference type="InterPro" id="IPR013766">
    <property type="entry name" value="Thioredoxin_domain"/>
</dbReference>
<evidence type="ECO:0000313" key="4">
    <source>
        <dbReference type="Proteomes" id="UP000748308"/>
    </source>
</evidence>
<evidence type="ECO:0000256" key="1">
    <source>
        <dbReference type="SAM" id="MobiDB-lite"/>
    </source>
</evidence>
<gene>
    <name evidence="3" type="ORF">FJY75_11130</name>
</gene>
<organism evidence="3 4">
    <name type="scientific">Eiseniibacteriota bacterium</name>
    <dbReference type="NCBI Taxonomy" id="2212470"/>
    <lineage>
        <taxon>Bacteria</taxon>
        <taxon>Candidatus Eiseniibacteriota</taxon>
    </lineage>
</organism>
<dbReference type="InterPro" id="IPR036249">
    <property type="entry name" value="Thioredoxin-like_sf"/>
</dbReference>
<proteinExistence type="predicted"/>
<protein>
    <submittedName>
        <fullName evidence="3">Thioredoxin family protein</fullName>
    </submittedName>
</protein>
<dbReference type="Pfam" id="PF00085">
    <property type="entry name" value="Thioredoxin"/>
    <property type="match status" value="1"/>
</dbReference>
<comment type="caution">
    <text evidence="3">The sequence shown here is derived from an EMBL/GenBank/DDBJ whole genome shotgun (WGS) entry which is preliminary data.</text>
</comment>
<feature type="domain" description="Thioredoxin" evidence="2">
    <location>
        <begin position="184"/>
        <end position="304"/>
    </location>
</feature>
<dbReference type="EMBL" id="VGIY01000343">
    <property type="protein sequence ID" value="MBM3318392.1"/>
    <property type="molecule type" value="Genomic_DNA"/>
</dbReference>